<dbReference type="EMBL" id="BAAAMK010000001">
    <property type="protein sequence ID" value="GAA1938234.1"/>
    <property type="molecule type" value="Genomic_DNA"/>
</dbReference>
<evidence type="ECO:0000313" key="7">
    <source>
        <dbReference type="EMBL" id="GAA1938234.1"/>
    </source>
</evidence>
<name>A0ABN2PYC7_9MICO</name>
<dbReference type="CDD" id="cd18808">
    <property type="entry name" value="SF1_C_Upf1"/>
    <property type="match status" value="1"/>
</dbReference>
<reference evidence="7 8" key="1">
    <citation type="journal article" date="2019" name="Int. J. Syst. Evol. Microbiol.">
        <title>The Global Catalogue of Microorganisms (GCM) 10K type strain sequencing project: providing services to taxonomists for standard genome sequencing and annotation.</title>
        <authorList>
            <consortium name="The Broad Institute Genomics Platform"/>
            <consortium name="The Broad Institute Genome Sequencing Center for Infectious Disease"/>
            <person name="Wu L."/>
            <person name="Ma J."/>
        </authorList>
    </citation>
    <scope>NUCLEOTIDE SEQUENCE [LARGE SCALE GENOMIC DNA]</scope>
    <source>
        <strain evidence="7 8">JCM 13584</strain>
    </source>
</reference>
<keyword evidence="1" id="KW-0547">Nucleotide-binding</keyword>
<dbReference type="InterPro" id="IPR012337">
    <property type="entry name" value="RNaseH-like_sf"/>
</dbReference>
<dbReference type="InterPro" id="IPR041679">
    <property type="entry name" value="DNA2/NAM7-like_C"/>
</dbReference>
<dbReference type="SUPFAM" id="SSF52540">
    <property type="entry name" value="P-loop containing nucleoside triphosphate hydrolases"/>
    <property type="match status" value="1"/>
</dbReference>
<dbReference type="PANTHER" id="PTHR43788:SF8">
    <property type="entry name" value="DNA-BINDING PROTEIN SMUBP-2"/>
    <property type="match status" value="1"/>
</dbReference>
<evidence type="ECO:0000313" key="8">
    <source>
        <dbReference type="Proteomes" id="UP001499954"/>
    </source>
</evidence>
<dbReference type="Pfam" id="PF13087">
    <property type="entry name" value="AAA_12"/>
    <property type="match status" value="1"/>
</dbReference>
<dbReference type="Gene3D" id="3.40.50.300">
    <property type="entry name" value="P-loop containing nucleotide triphosphate hydrolases"/>
    <property type="match status" value="2"/>
</dbReference>
<dbReference type="Pfam" id="PF13482">
    <property type="entry name" value="RNase_H_2"/>
    <property type="match status" value="1"/>
</dbReference>
<dbReference type="InterPro" id="IPR047187">
    <property type="entry name" value="SF1_C_Upf1"/>
</dbReference>
<dbReference type="SUPFAM" id="SSF53098">
    <property type="entry name" value="Ribonuclease H-like"/>
    <property type="match status" value="1"/>
</dbReference>
<keyword evidence="8" id="KW-1185">Reference proteome</keyword>
<proteinExistence type="predicted"/>
<protein>
    <submittedName>
        <fullName evidence="7">TM0106 family RecB-like putative nuclease</fullName>
    </submittedName>
</protein>
<evidence type="ECO:0000256" key="3">
    <source>
        <dbReference type="ARBA" id="ARBA00022806"/>
    </source>
</evidence>
<dbReference type="InterPro" id="IPR038720">
    <property type="entry name" value="YprB_RNase_H-like_dom"/>
</dbReference>
<evidence type="ECO:0000259" key="5">
    <source>
        <dbReference type="Pfam" id="PF13087"/>
    </source>
</evidence>
<dbReference type="CDD" id="cd17934">
    <property type="entry name" value="DEXXQc_Upf1-like"/>
    <property type="match status" value="1"/>
</dbReference>
<evidence type="ECO:0000256" key="4">
    <source>
        <dbReference type="ARBA" id="ARBA00022840"/>
    </source>
</evidence>
<sequence>MYFVDGTVVTSASDLKKASECEFAFLRALDAKLGRIEPVPDPEDAMLERSGRMGDAHEERVLDRYREQFGAGVVEIERPSVRDAAAVAAAVEATNAAFAAGAPVVFQATFADDGFIGFADFIVRQPDGRYLVQDSKLARRAKVTALLQLAAYAEQLDRIDVPRADTVELLLGDGTTSTHRLDDIAPVYRLRRERLERIIAERLADTGPVAWGDARYGLDGRCATCDLEVQAHRDVLLVAGLRVTQRTPLAEAGITTIDELAASDAPVPGVLDATLANLRLQARLQLQAEAALTAATALVESGAGTRSPDDPPLPPPVDVRDPSALAAIPEPDAGDLFFDFEGDPLYTEGPAKEWGIDYLFGMVDVDEAFTPLWAHSFAEEKVALERFLDLVAARRAAHPNLHIYHYANYEKAHLLSIAARHGVREAEVDQLLADGVFVDLYPIVKRAVRVGSRSYSIKKLEPLYMGTELREAEVKSGGDSILEYVRARQLAATGSAVDPDTGLPGEAAGQLVLDDLADYNRYDCVSTLRLRDWLLGLARAAGVPSVPESQLVEAAKAEGRVYEPSPVALHLQQLAGPRDDPARDADHTALALAAAAIDYHDREAKSFWWAHFFRLEQPLEAWEEQRDVLVVDPSASTVVQPWFREEGQQVDRRHVLLRGRIAPGSRFSVGGGVFVLYDAPAPFARRAVVRPGARTPSPVQIVEVLDDGVVVEERAVAGEMWSGLPVAVVPGAPPHAGRQKGAIAGWAEQVARTWPRWPRNPAVDILRRAAPRTRDGLGLGASATLAAHHDYVAAVTAGLQQLDDSYLAVQGPPGTGKTYVASHVIATLVSQHAWKVGVVAQSHAVVENVLDATIRAGLAPDLVGKAPKDESAPGDHEYTLLDKKRNGLAQFAEAHATTGFVVGGTAWDFANDDRVPRGSLDLLVIDEAGQFSLASTIAASVSARNLLLLGDPQQLPQVSQGIHLEPVDTSALGWIADGHDVLPAEFGFFLAESRRMHPAVAAPVSRLSYEGELHSHEVASTRSLDGVHPGLVPVPIEHEGNTVASAEEADAVVEHVERLLGLAWVDPTDPDAAGGRPLEQRDVIVVTPYNAQLTLVRRALDDAGLTDVPVGTVDKFQGQEAAVAIVSLAASSATSAPRGVEFLLLKNRLNVAISRAKWAAYLLYSPGLLEALPHTPAGVAQLSAFVRLVGADRPRVGHDSELRPVA</sequence>
<organism evidence="7 8">
    <name type="scientific">Agromyces allii</name>
    <dbReference type="NCBI Taxonomy" id="393607"/>
    <lineage>
        <taxon>Bacteria</taxon>
        <taxon>Bacillati</taxon>
        <taxon>Actinomycetota</taxon>
        <taxon>Actinomycetes</taxon>
        <taxon>Micrococcales</taxon>
        <taxon>Microbacteriaceae</taxon>
        <taxon>Agromyces</taxon>
    </lineage>
</organism>
<dbReference type="Proteomes" id="UP001499954">
    <property type="component" value="Unassembled WGS sequence"/>
</dbReference>
<keyword evidence="2" id="KW-0378">Hydrolase</keyword>
<dbReference type="InterPro" id="IPR050534">
    <property type="entry name" value="Coronavir_polyprotein_1ab"/>
</dbReference>
<dbReference type="RefSeq" id="WP_157416254.1">
    <property type="nucleotide sequence ID" value="NZ_BAAAMK010000001.1"/>
</dbReference>
<dbReference type="InterPro" id="IPR019993">
    <property type="entry name" value="RecB_nuclease_TM0106_put"/>
</dbReference>
<keyword evidence="4" id="KW-0067">ATP-binding</keyword>
<gene>
    <name evidence="7" type="ORF">GCM10009717_00830</name>
</gene>
<dbReference type="InterPro" id="IPR027417">
    <property type="entry name" value="P-loop_NTPase"/>
</dbReference>
<evidence type="ECO:0000256" key="2">
    <source>
        <dbReference type="ARBA" id="ARBA00022801"/>
    </source>
</evidence>
<comment type="caution">
    <text evidence="7">The sequence shown here is derived from an EMBL/GenBank/DDBJ whole genome shotgun (WGS) entry which is preliminary data.</text>
</comment>
<feature type="domain" description="DNA2/NAM7 helicase-like C-terminal" evidence="5">
    <location>
        <begin position="989"/>
        <end position="1160"/>
    </location>
</feature>
<dbReference type="NCBIfam" id="TIGR03491">
    <property type="entry name" value="TM0106 family RecB-like putative nuclease"/>
    <property type="match status" value="1"/>
</dbReference>
<accession>A0ABN2PYC7</accession>
<dbReference type="PANTHER" id="PTHR43788">
    <property type="entry name" value="DNA2/NAM7 HELICASE FAMILY MEMBER"/>
    <property type="match status" value="1"/>
</dbReference>
<dbReference type="Pfam" id="PF13604">
    <property type="entry name" value="AAA_30"/>
    <property type="match status" value="1"/>
</dbReference>
<feature type="domain" description="YprB ribonuclease H-like" evidence="6">
    <location>
        <begin position="336"/>
        <end position="534"/>
    </location>
</feature>
<keyword evidence="3" id="KW-0347">Helicase</keyword>
<evidence type="ECO:0000256" key="1">
    <source>
        <dbReference type="ARBA" id="ARBA00022741"/>
    </source>
</evidence>
<evidence type="ECO:0000259" key="6">
    <source>
        <dbReference type="Pfam" id="PF13482"/>
    </source>
</evidence>